<comment type="caution">
    <text evidence="2">The sequence shown here is derived from an EMBL/GenBank/DDBJ whole genome shotgun (WGS) entry which is preliminary data.</text>
</comment>
<evidence type="ECO:0000256" key="1">
    <source>
        <dbReference type="SAM" id="MobiDB-lite"/>
    </source>
</evidence>
<reference evidence="2 3" key="1">
    <citation type="submission" date="2019-03" db="EMBL/GenBank/DDBJ databases">
        <title>Single cell metagenomics reveals metabolic interactions within the superorganism composed of flagellate Streblomastix strix and complex community of Bacteroidetes bacteria on its surface.</title>
        <authorList>
            <person name="Treitli S.C."/>
            <person name="Kolisko M."/>
            <person name="Husnik F."/>
            <person name="Keeling P."/>
            <person name="Hampl V."/>
        </authorList>
    </citation>
    <scope>NUCLEOTIDE SEQUENCE [LARGE SCALE GENOMIC DNA]</scope>
    <source>
        <strain evidence="2">ST1C</strain>
    </source>
</reference>
<feature type="compositionally biased region" description="Polar residues" evidence="1">
    <location>
        <begin position="55"/>
        <end position="83"/>
    </location>
</feature>
<accession>A0A5J4UQR5</accession>
<dbReference type="AlphaFoldDB" id="A0A5J4UQR5"/>
<feature type="compositionally biased region" description="Basic and acidic residues" evidence="1">
    <location>
        <begin position="1"/>
        <end position="11"/>
    </location>
</feature>
<organism evidence="2 3">
    <name type="scientific">Streblomastix strix</name>
    <dbReference type="NCBI Taxonomy" id="222440"/>
    <lineage>
        <taxon>Eukaryota</taxon>
        <taxon>Metamonada</taxon>
        <taxon>Preaxostyla</taxon>
        <taxon>Oxymonadida</taxon>
        <taxon>Streblomastigidae</taxon>
        <taxon>Streblomastix</taxon>
    </lineage>
</organism>
<sequence length="83" mass="9500">MQRQQDEERYWRNGGGGEIKDENLGVQWDLELEHQEMESEETDVVIGKKDPISGNGHQRTATDITHSWSGEQFSGPTEQDVNK</sequence>
<dbReference type="Proteomes" id="UP000324800">
    <property type="component" value="Unassembled WGS sequence"/>
</dbReference>
<gene>
    <name evidence="2" type="ORF">EZS28_032080</name>
</gene>
<protein>
    <submittedName>
        <fullName evidence="2">Uncharacterized protein</fullName>
    </submittedName>
</protein>
<name>A0A5J4UQR5_9EUKA</name>
<evidence type="ECO:0000313" key="3">
    <source>
        <dbReference type="Proteomes" id="UP000324800"/>
    </source>
</evidence>
<dbReference type="EMBL" id="SNRW01013632">
    <property type="protein sequence ID" value="KAA6372392.1"/>
    <property type="molecule type" value="Genomic_DNA"/>
</dbReference>
<proteinExistence type="predicted"/>
<evidence type="ECO:0000313" key="2">
    <source>
        <dbReference type="EMBL" id="KAA6372392.1"/>
    </source>
</evidence>
<feature type="region of interest" description="Disordered" evidence="1">
    <location>
        <begin position="1"/>
        <end position="83"/>
    </location>
</feature>